<dbReference type="CDD" id="cd09568">
    <property type="entry name" value="SAM_liprin-alpha1_2_3_4_repeat3"/>
    <property type="match status" value="1"/>
</dbReference>
<keyword evidence="2" id="KW-0677">Repeat</keyword>
<dbReference type="PANTHER" id="PTHR12587:SF6">
    <property type="entry name" value="LIPRIN-ALPHA-2"/>
    <property type="match status" value="1"/>
</dbReference>
<dbReference type="InterPro" id="IPR001660">
    <property type="entry name" value="SAM"/>
</dbReference>
<feature type="compositionally biased region" description="Low complexity" evidence="5">
    <location>
        <begin position="780"/>
        <end position="795"/>
    </location>
</feature>
<feature type="region of interest" description="Disordered" evidence="5">
    <location>
        <begin position="1"/>
        <end position="29"/>
    </location>
</feature>
<dbReference type="SUPFAM" id="SSF47769">
    <property type="entry name" value="SAM/Pointed domain"/>
    <property type="match status" value="3"/>
</dbReference>
<dbReference type="InterPro" id="IPR013761">
    <property type="entry name" value="SAM/pointed_sf"/>
</dbReference>
<gene>
    <name evidence="8" type="primary">PPFIA2</name>
</gene>
<proteinExistence type="inferred from homology"/>
<reference evidence="8" key="2">
    <citation type="submission" date="2025-08" db="UniProtKB">
        <authorList>
            <consortium name="RefSeq"/>
        </authorList>
    </citation>
    <scope>IDENTIFICATION</scope>
    <source>
        <tissue evidence="8">Tongue muscle</tissue>
    </source>
</reference>
<feature type="domain" description="SAM" evidence="6">
    <location>
        <begin position="880"/>
        <end position="946"/>
    </location>
</feature>
<evidence type="ECO:0000313" key="8">
    <source>
        <dbReference type="RefSeq" id="XP_070310379.1"/>
    </source>
</evidence>
<dbReference type="InterPro" id="IPR037620">
    <property type="entry name" value="LIP-1_SAM_1"/>
</dbReference>
<feature type="region of interest" description="Disordered" evidence="5">
    <location>
        <begin position="772"/>
        <end position="810"/>
    </location>
</feature>
<feature type="coiled-coil region" evidence="4">
    <location>
        <begin position="632"/>
        <end position="673"/>
    </location>
</feature>
<evidence type="ECO:0000313" key="7">
    <source>
        <dbReference type="Proteomes" id="UP001652640"/>
    </source>
</evidence>
<dbReference type="PANTHER" id="PTHR12587">
    <property type="entry name" value="LAR INTERACTING PROTEIN LIP -RELATED PROTEIN"/>
    <property type="match status" value="1"/>
</dbReference>
<feature type="compositionally biased region" description="Low complexity" evidence="5">
    <location>
        <begin position="16"/>
        <end position="26"/>
    </location>
</feature>
<feature type="coiled-coil region" evidence="4">
    <location>
        <begin position="177"/>
        <end position="211"/>
    </location>
</feature>
<keyword evidence="7" id="KW-1185">Reference proteome</keyword>
<dbReference type="Pfam" id="PF25526">
    <property type="entry name" value="LIP-1"/>
    <property type="match status" value="1"/>
</dbReference>
<keyword evidence="3 4" id="KW-0175">Coiled coil</keyword>
<sequence length="1223" mass="139833">MMCEVMPTINEDTPMSQRGSQSSGSDSDSHFEQLMVNMLDERDRLLDTLRETQESLSLAQQRLQDVIYDRDSLQRQLNSALPQEFAALTKELNACREQLLEKEEEISELKAERNNTRLLLEHLECLVSRHERSLRMTVVKRQAQSPSGVSSEVEVLKALKSLFEHHKALDEKVRERLRVSLERVSALEEELAAANQEIVALREQNVHIQRKMVSSEGSTESEHLEGMEPGQKVHEKRLSNGSIDSTDETSQIVELQELLEKQNYEMAQMKERLAALSSRVGEVEQEAETARKDLIKTEEMNTKYQRDIREAMAQKEDMEERITTLEKRYLSAQRESTSIHDMNDKLENELANKEAILRQMEEKNRQLQERLELAEQKLQQTMRKAETLPEVEAELAQRIAALTKAEERHGNIEERMRHLEGQLEEKNQELQRARQREKMNEEHNKRLSDTVDRLLTESNERLQLHLKERMAALEEKNVLIQESETFRKNLEESLHDKERLAEEIEKLRSELDQLKMRTGSLIEPTMSRTHLDTSAELRYSVGSLVDSQSDYRTTKVIRRPRRGRMGVRRDETKVKSLGDHEWNRTQQIGVLSSHPFESDTEMSDIDDDDRETIFSSMDLLSPSGHSDAQTLAMMLQEQLDAINKEIRLIQEEKESTELRAEEIENRVASVSLEGLNLARVHPGTSITASVTASSLASSSPPSGHSTPKLTPRSPAREMDRMGVMTLPSDLRKHRRKIAVVEEDGREDKATIKCETSPPPTPRAIRMTHTLPSSYHNDARSSLSVSLEPESLGLGSANSSQDSLHKAPKKKGIKSSIGRLFGKKEKARLGQLRGFMETEAATQESLGLGKLGTQAEKDRRLKKKHELLEEARRKGLPFAQWDGPTVVAWLELWLGMPAWYVAACRANVKSGAIMSALSDTEIQREIGISNPLHRLKLRLAIQEMVSLTSPSAPPTSRTPSGNVWVTHEEMENLAAPAKTTLAYGDMNHEWIGNEWLPSLGLPQYRSYFMECLVDARMLDHLTKKDLRVHLKMVDSFHRTSLQYGIMCLKRLNYDRKELERRREASQHEIKDVLVWSNDRVIRWIQAIGLREYANNILESGVHGSLIALDENFDYSSLALLLQIPTQNTQARQILEREYNNLLALGTERRLDESEDKNFRRGSTWRRQFPPREVHGISMMPGSSETLPAGFRLTTTSGQSRKMTTDAASSRLQRLDSSTVRTYSC</sequence>
<comment type="similarity">
    <text evidence="1">Belongs to the liprin family. Liprin-alpha subfamily.</text>
</comment>
<evidence type="ECO:0000256" key="5">
    <source>
        <dbReference type="SAM" id="MobiDB-lite"/>
    </source>
</evidence>
<feature type="compositionally biased region" description="Basic and acidic residues" evidence="5">
    <location>
        <begin position="220"/>
        <end position="238"/>
    </location>
</feature>
<name>A0ABM4H483_ODOVR</name>
<dbReference type="PROSITE" id="PS50105">
    <property type="entry name" value="SAM_DOMAIN"/>
    <property type="match status" value="3"/>
</dbReference>
<dbReference type="InterPro" id="IPR057892">
    <property type="entry name" value="LIP-1_CC2"/>
</dbReference>
<dbReference type="Pfam" id="PF00536">
    <property type="entry name" value="SAM_1"/>
    <property type="match status" value="2"/>
</dbReference>
<feature type="region of interest" description="Disordered" evidence="5">
    <location>
        <begin position="420"/>
        <end position="445"/>
    </location>
</feature>
<evidence type="ECO:0000256" key="4">
    <source>
        <dbReference type="SAM" id="Coils"/>
    </source>
</evidence>
<evidence type="ECO:0000256" key="2">
    <source>
        <dbReference type="ARBA" id="ARBA00022737"/>
    </source>
</evidence>
<dbReference type="InterPro" id="IPR037621">
    <property type="entry name" value="LIP-1_SAM_2"/>
</dbReference>
<feature type="region of interest" description="Disordered" evidence="5">
    <location>
        <begin position="214"/>
        <end position="247"/>
    </location>
</feature>
<dbReference type="SMART" id="SM00454">
    <property type="entry name" value="SAM"/>
    <property type="match status" value="3"/>
</dbReference>
<organism evidence="7 8">
    <name type="scientific">Odocoileus virginianus</name>
    <name type="common">White-tailed deer</name>
    <dbReference type="NCBI Taxonomy" id="9874"/>
    <lineage>
        <taxon>Eukaryota</taxon>
        <taxon>Metazoa</taxon>
        <taxon>Chordata</taxon>
        <taxon>Craniata</taxon>
        <taxon>Vertebrata</taxon>
        <taxon>Euteleostomi</taxon>
        <taxon>Mammalia</taxon>
        <taxon>Eutheria</taxon>
        <taxon>Laurasiatheria</taxon>
        <taxon>Artiodactyla</taxon>
        <taxon>Ruminantia</taxon>
        <taxon>Pecora</taxon>
        <taxon>Cervidae</taxon>
        <taxon>Odocoileinae</taxon>
        <taxon>Odocoileus</taxon>
    </lineage>
</organism>
<reference evidence="7" key="1">
    <citation type="journal article" date="2022" name="J. Hered.">
        <title>A De Novo Chromosome-Level Genome Assembly of the White-Tailed Deer, Odocoileus Virginianus.</title>
        <authorList>
            <person name="London E.W."/>
            <person name="Roca A.L."/>
            <person name="Novakofski J.E."/>
            <person name="Mateus-Pinilla N.E."/>
        </authorList>
    </citation>
    <scope>NUCLEOTIDE SEQUENCE [LARGE SCALE GENOMIC DNA]</scope>
</reference>
<dbReference type="Gene3D" id="1.10.150.50">
    <property type="entry name" value="Transcription Factor, Ets-1"/>
    <property type="match status" value="3"/>
</dbReference>
<dbReference type="GeneID" id="110135274"/>
<feature type="coiled-coil region" evidence="4">
    <location>
        <begin position="487"/>
        <end position="517"/>
    </location>
</feature>
<feature type="coiled-coil region" evidence="4">
    <location>
        <begin position="35"/>
        <end position="126"/>
    </location>
</feature>
<feature type="domain" description="SAM" evidence="6">
    <location>
        <begin position="1074"/>
        <end position="1143"/>
    </location>
</feature>
<feature type="domain" description="SAM" evidence="6">
    <location>
        <begin position="993"/>
        <end position="1050"/>
    </location>
</feature>
<evidence type="ECO:0000259" key="6">
    <source>
        <dbReference type="PROSITE" id="PS50105"/>
    </source>
</evidence>
<dbReference type="Proteomes" id="UP001652640">
    <property type="component" value="Chromosome 24"/>
</dbReference>
<dbReference type="Pfam" id="PF07647">
    <property type="entry name" value="SAM_2"/>
    <property type="match status" value="1"/>
</dbReference>
<dbReference type="CDD" id="cd09565">
    <property type="entry name" value="SAM_liprin-alpha1_2_3_4_repeat2"/>
    <property type="match status" value="1"/>
</dbReference>
<evidence type="ECO:0000256" key="3">
    <source>
        <dbReference type="ARBA" id="ARBA00023054"/>
    </source>
</evidence>
<dbReference type="CDD" id="cd09562">
    <property type="entry name" value="SAM_liprin-alpha1_2_3_4_repeat1"/>
    <property type="match status" value="1"/>
</dbReference>
<dbReference type="InterPro" id="IPR037622">
    <property type="entry name" value="LIP-1_SAM_3"/>
</dbReference>
<dbReference type="InterPro" id="IPR029515">
    <property type="entry name" value="Liprin"/>
</dbReference>
<protein>
    <submittedName>
        <fullName evidence="8">Liprin-alpha-2 isoform X20</fullName>
    </submittedName>
</protein>
<feature type="region of interest" description="Disordered" evidence="5">
    <location>
        <begin position="691"/>
        <end position="720"/>
    </location>
</feature>
<feature type="region of interest" description="Disordered" evidence="5">
    <location>
        <begin position="1192"/>
        <end position="1211"/>
    </location>
</feature>
<feature type="compositionally biased region" description="Low complexity" evidence="5">
    <location>
        <begin position="691"/>
        <end position="707"/>
    </location>
</feature>
<accession>A0ABM4H483</accession>
<evidence type="ECO:0000256" key="1">
    <source>
        <dbReference type="ARBA" id="ARBA00007026"/>
    </source>
</evidence>
<dbReference type="RefSeq" id="XP_070310379.1">
    <property type="nucleotide sequence ID" value="XM_070454278.1"/>
</dbReference>